<reference evidence="1 2" key="1">
    <citation type="submission" date="2017-04" db="EMBL/GenBank/DDBJ databases">
        <title>Draft genome sequence of Tuber borchii Vittad., a whitish edible truffle.</title>
        <authorList>
            <consortium name="DOE Joint Genome Institute"/>
            <person name="Murat C."/>
            <person name="Kuo A."/>
            <person name="Barry K.W."/>
            <person name="Clum A."/>
            <person name="Dockter R.B."/>
            <person name="Fauchery L."/>
            <person name="Iotti M."/>
            <person name="Kohler A."/>
            <person name="Labutti K."/>
            <person name="Lindquist E.A."/>
            <person name="Lipzen A."/>
            <person name="Ohm R.A."/>
            <person name="Wang M."/>
            <person name="Grigoriev I.V."/>
            <person name="Zambonelli A."/>
            <person name="Martin F.M."/>
        </authorList>
    </citation>
    <scope>NUCLEOTIDE SEQUENCE [LARGE SCALE GENOMIC DNA]</scope>
    <source>
        <strain evidence="1 2">Tbo3840</strain>
    </source>
</reference>
<comment type="caution">
    <text evidence="1">The sequence shown here is derived from an EMBL/GenBank/DDBJ whole genome shotgun (WGS) entry which is preliminary data.</text>
</comment>
<accession>A0A2T6ZCC0</accession>
<keyword evidence="2" id="KW-1185">Reference proteome</keyword>
<sequence>MATFLFSFSGFSFRFIPIAVSDSNWGIFHFCDLMSSAEQKFNGGYVLYTTPFKGKKKDNHNLSLPVPIHLS</sequence>
<organism evidence="1 2">
    <name type="scientific">Tuber borchii</name>
    <name type="common">White truffle</name>
    <dbReference type="NCBI Taxonomy" id="42251"/>
    <lineage>
        <taxon>Eukaryota</taxon>
        <taxon>Fungi</taxon>
        <taxon>Dikarya</taxon>
        <taxon>Ascomycota</taxon>
        <taxon>Pezizomycotina</taxon>
        <taxon>Pezizomycetes</taxon>
        <taxon>Pezizales</taxon>
        <taxon>Tuberaceae</taxon>
        <taxon>Tuber</taxon>
    </lineage>
</organism>
<protein>
    <submittedName>
        <fullName evidence="1">Uncharacterized protein</fullName>
    </submittedName>
</protein>
<name>A0A2T6ZCC0_TUBBO</name>
<dbReference type="Proteomes" id="UP000244722">
    <property type="component" value="Unassembled WGS sequence"/>
</dbReference>
<gene>
    <name evidence="1" type="ORF">B9Z19DRAFT_1095694</name>
</gene>
<evidence type="ECO:0000313" key="1">
    <source>
        <dbReference type="EMBL" id="PUU73141.1"/>
    </source>
</evidence>
<dbReference type="AlphaFoldDB" id="A0A2T6ZCC0"/>
<proteinExistence type="predicted"/>
<evidence type="ECO:0000313" key="2">
    <source>
        <dbReference type="Proteomes" id="UP000244722"/>
    </source>
</evidence>
<dbReference type="EMBL" id="NESQ01000409">
    <property type="protein sequence ID" value="PUU73141.1"/>
    <property type="molecule type" value="Genomic_DNA"/>
</dbReference>